<dbReference type="SUPFAM" id="SSF56436">
    <property type="entry name" value="C-type lectin-like"/>
    <property type="match status" value="1"/>
</dbReference>
<evidence type="ECO:0000313" key="2">
    <source>
        <dbReference type="EMBL" id="KAK7078094.1"/>
    </source>
</evidence>
<keyword evidence="1" id="KW-0812">Transmembrane</keyword>
<dbReference type="InterPro" id="IPR016187">
    <property type="entry name" value="CTDL_fold"/>
</dbReference>
<dbReference type="EMBL" id="JAXCGZ010008020">
    <property type="protein sequence ID" value="KAK7078094.1"/>
    <property type="molecule type" value="Genomic_DNA"/>
</dbReference>
<dbReference type="CDD" id="cd00037">
    <property type="entry name" value="CLECT"/>
    <property type="match status" value="1"/>
</dbReference>
<keyword evidence="1" id="KW-1133">Transmembrane helix</keyword>
<dbReference type="AlphaFoldDB" id="A0AAN8XH15"/>
<evidence type="ECO:0000256" key="1">
    <source>
        <dbReference type="SAM" id="Phobius"/>
    </source>
</evidence>
<evidence type="ECO:0000313" key="3">
    <source>
        <dbReference type="Proteomes" id="UP001381693"/>
    </source>
</evidence>
<dbReference type="Gene3D" id="3.10.100.10">
    <property type="entry name" value="Mannose-Binding Protein A, subunit A"/>
    <property type="match status" value="1"/>
</dbReference>
<keyword evidence="3" id="KW-1185">Reference proteome</keyword>
<feature type="transmembrane region" description="Helical" evidence="1">
    <location>
        <begin position="12"/>
        <end position="32"/>
    </location>
</feature>
<reference evidence="2 3" key="1">
    <citation type="submission" date="2023-11" db="EMBL/GenBank/DDBJ databases">
        <title>Halocaridina rubra genome assembly.</title>
        <authorList>
            <person name="Smith C."/>
        </authorList>
    </citation>
    <scope>NUCLEOTIDE SEQUENCE [LARGE SCALE GENOMIC DNA]</scope>
    <source>
        <strain evidence="2">EP-1</strain>
        <tissue evidence="2">Whole</tissue>
    </source>
</reference>
<comment type="caution">
    <text evidence="2">The sequence shown here is derived from an EMBL/GenBank/DDBJ whole genome shotgun (WGS) entry which is preliminary data.</text>
</comment>
<dbReference type="Proteomes" id="UP001381693">
    <property type="component" value="Unassembled WGS sequence"/>
</dbReference>
<protein>
    <recommendedName>
        <fullName evidence="4">C-type lectin domain-containing protein</fullName>
    </recommendedName>
</protein>
<gene>
    <name evidence="2" type="ORF">SK128_007882</name>
</gene>
<accession>A0AAN8XH15</accession>
<proteinExistence type="predicted"/>
<sequence>MLRGNGTPNMMSLVLGIRSLAYILLLLSNLGICQSSNSYSYTILYNGTWKMDVNYISYTLHSQLICSSICAMRGCWLFTWDDNSMECGVFDDTLNAKIYNVPAPLSLKTYFRYTINGKQLVRSLVKDVWNNVKTNCENLGGQLYYSGDVTRILLLHNVLGEDRLWVGIYRIPGETIFRDINGQQILYSLPWLPSDPNFENQFSIGYKLGGLADFYATVQFYGICEI</sequence>
<name>A0AAN8XH15_HALRR</name>
<organism evidence="2 3">
    <name type="scientific">Halocaridina rubra</name>
    <name type="common">Hawaiian red shrimp</name>
    <dbReference type="NCBI Taxonomy" id="373956"/>
    <lineage>
        <taxon>Eukaryota</taxon>
        <taxon>Metazoa</taxon>
        <taxon>Ecdysozoa</taxon>
        <taxon>Arthropoda</taxon>
        <taxon>Crustacea</taxon>
        <taxon>Multicrustacea</taxon>
        <taxon>Malacostraca</taxon>
        <taxon>Eumalacostraca</taxon>
        <taxon>Eucarida</taxon>
        <taxon>Decapoda</taxon>
        <taxon>Pleocyemata</taxon>
        <taxon>Caridea</taxon>
        <taxon>Atyoidea</taxon>
        <taxon>Atyidae</taxon>
        <taxon>Halocaridina</taxon>
    </lineage>
</organism>
<dbReference type="InterPro" id="IPR016186">
    <property type="entry name" value="C-type_lectin-like/link_sf"/>
</dbReference>
<evidence type="ECO:0008006" key="4">
    <source>
        <dbReference type="Google" id="ProtNLM"/>
    </source>
</evidence>
<keyword evidence="1" id="KW-0472">Membrane</keyword>